<dbReference type="EMBL" id="MCFE01000384">
    <property type="protein sequence ID" value="ORX90362.1"/>
    <property type="molecule type" value="Genomic_DNA"/>
</dbReference>
<organism evidence="7 8">
    <name type="scientific">Basidiobolus meristosporus CBS 931.73</name>
    <dbReference type="NCBI Taxonomy" id="1314790"/>
    <lineage>
        <taxon>Eukaryota</taxon>
        <taxon>Fungi</taxon>
        <taxon>Fungi incertae sedis</taxon>
        <taxon>Zoopagomycota</taxon>
        <taxon>Entomophthoromycotina</taxon>
        <taxon>Basidiobolomycetes</taxon>
        <taxon>Basidiobolales</taxon>
        <taxon>Basidiobolaceae</taxon>
        <taxon>Basidiobolus</taxon>
    </lineage>
</organism>
<comment type="cofactor">
    <cofactor evidence="1">
        <name>Co(2+)</name>
        <dbReference type="ChEBI" id="CHEBI:48828"/>
    </cofactor>
</comment>
<dbReference type="STRING" id="1314790.A0A1Y1XX83"/>
<dbReference type="GO" id="GO:0016810">
    <property type="term" value="F:hydrolase activity, acting on carbon-nitrogen (but not peptide) bonds"/>
    <property type="evidence" value="ECO:0007669"/>
    <property type="project" value="InterPro"/>
</dbReference>
<sequence>GRVAVTFDDGPSQFTPTLLDTLSRYGVKVTFFIVGSMIEDNTQVLLRAYSEGHQIGLHTWSHANLNSLSESSIRQEMEETSDAVARVIGRRPRYMRCPYEACNERVLKILAEMDYQPVGWSLDTDDWRTLSSDHTIKAYENTLNDKSEGFISLQHDIYQSTVEAAPRIIETIRARGFETSIVADCLND</sequence>
<feature type="non-terminal residue" evidence="7">
    <location>
        <position position="188"/>
    </location>
</feature>
<feature type="domain" description="NodB homology" evidence="6">
    <location>
        <begin position="1"/>
        <end position="180"/>
    </location>
</feature>
<dbReference type="InParanoid" id="A0A1Y1XX83"/>
<dbReference type="PANTHER" id="PTHR46471">
    <property type="entry name" value="CHITIN DEACETYLASE"/>
    <property type="match status" value="1"/>
</dbReference>
<dbReference type="InterPro" id="IPR002509">
    <property type="entry name" value="NODB_dom"/>
</dbReference>
<dbReference type="PROSITE" id="PS51677">
    <property type="entry name" value="NODB"/>
    <property type="match status" value="1"/>
</dbReference>
<accession>A0A1Y1XX83</accession>
<protein>
    <submittedName>
        <fullName evidence="7">Glycoside hydrolase/deacetylase</fullName>
    </submittedName>
</protein>
<reference evidence="7 8" key="1">
    <citation type="submission" date="2016-07" db="EMBL/GenBank/DDBJ databases">
        <title>Pervasive Adenine N6-methylation of Active Genes in Fungi.</title>
        <authorList>
            <consortium name="DOE Joint Genome Institute"/>
            <person name="Mondo S.J."/>
            <person name="Dannebaum R.O."/>
            <person name="Kuo R.C."/>
            <person name="Labutti K."/>
            <person name="Haridas S."/>
            <person name="Kuo A."/>
            <person name="Salamov A."/>
            <person name="Ahrendt S.R."/>
            <person name="Lipzen A."/>
            <person name="Sullivan W."/>
            <person name="Andreopoulos W.B."/>
            <person name="Clum A."/>
            <person name="Lindquist E."/>
            <person name="Daum C."/>
            <person name="Ramamoorthy G.K."/>
            <person name="Gryganskyi A."/>
            <person name="Culley D."/>
            <person name="Magnuson J.K."/>
            <person name="James T.Y."/>
            <person name="O'Malley M.A."/>
            <person name="Stajich J.E."/>
            <person name="Spatafora J.W."/>
            <person name="Visel A."/>
            <person name="Grigoriev I.V."/>
        </authorList>
    </citation>
    <scope>NUCLEOTIDE SEQUENCE [LARGE SCALE GENOMIC DNA]</scope>
    <source>
        <strain evidence="7 8">CBS 931.73</strain>
    </source>
</reference>
<feature type="non-terminal residue" evidence="7">
    <location>
        <position position="1"/>
    </location>
</feature>
<evidence type="ECO:0000313" key="8">
    <source>
        <dbReference type="Proteomes" id="UP000193498"/>
    </source>
</evidence>
<dbReference type="AlphaFoldDB" id="A0A1Y1XX83"/>
<dbReference type="SUPFAM" id="SSF88713">
    <property type="entry name" value="Glycoside hydrolase/deacetylase"/>
    <property type="match status" value="1"/>
</dbReference>
<dbReference type="GO" id="GO:0005975">
    <property type="term" value="P:carbohydrate metabolic process"/>
    <property type="evidence" value="ECO:0007669"/>
    <property type="project" value="InterPro"/>
</dbReference>
<dbReference type="CDD" id="cd10951">
    <property type="entry name" value="CE4_ClCDA_like"/>
    <property type="match status" value="1"/>
</dbReference>
<dbReference type="Gene3D" id="3.20.20.370">
    <property type="entry name" value="Glycoside hydrolase/deacetylase"/>
    <property type="match status" value="1"/>
</dbReference>
<dbReference type="PANTHER" id="PTHR46471:SF2">
    <property type="entry name" value="CHITIN DEACETYLASE-RELATED"/>
    <property type="match status" value="1"/>
</dbReference>
<evidence type="ECO:0000256" key="5">
    <source>
        <dbReference type="ARBA" id="ARBA00023277"/>
    </source>
</evidence>
<evidence type="ECO:0000259" key="6">
    <source>
        <dbReference type="PROSITE" id="PS51677"/>
    </source>
</evidence>
<keyword evidence="4 7" id="KW-0378">Hydrolase</keyword>
<evidence type="ECO:0000313" key="7">
    <source>
        <dbReference type="EMBL" id="ORX90362.1"/>
    </source>
</evidence>
<evidence type="ECO:0000256" key="2">
    <source>
        <dbReference type="ARBA" id="ARBA00022723"/>
    </source>
</evidence>
<evidence type="ECO:0000256" key="1">
    <source>
        <dbReference type="ARBA" id="ARBA00001941"/>
    </source>
</evidence>
<gene>
    <name evidence="7" type="ORF">K493DRAFT_130258</name>
</gene>
<dbReference type="GO" id="GO:0046872">
    <property type="term" value="F:metal ion binding"/>
    <property type="evidence" value="ECO:0007669"/>
    <property type="project" value="UniProtKB-KW"/>
</dbReference>
<keyword evidence="5" id="KW-0119">Carbohydrate metabolism</keyword>
<evidence type="ECO:0000256" key="3">
    <source>
        <dbReference type="ARBA" id="ARBA00022729"/>
    </source>
</evidence>
<dbReference type="Pfam" id="PF01522">
    <property type="entry name" value="Polysacc_deac_1"/>
    <property type="match status" value="1"/>
</dbReference>
<dbReference type="Proteomes" id="UP000193498">
    <property type="component" value="Unassembled WGS sequence"/>
</dbReference>
<proteinExistence type="predicted"/>
<keyword evidence="2" id="KW-0479">Metal-binding</keyword>
<dbReference type="OrthoDB" id="407355at2759"/>
<keyword evidence="8" id="KW-1185">Reference proteome</keyword>
<evidence type="ECO:0000256" key="4">
    <source>
        <dbReference type="ARBA" id="ARBA00022801"/>
    </source>
</evidence>
<comment type="caution">
    <text evidence="7">The sequence shown here is derived from an EMBL/GenBank/DDBJ whole genome shotgun (WGS) entry which is preliminary data.</text>
</comment>
<keyword evidence="3" id="KW-0732">Signal</keyword>
<dbReference type="InterPro" id="IPR011330">
    <property type="entry name" value="Glyco_hydro/deAcase_b/a-brl"/>
</dbReference>
<name>A0A1Y1XX83_9FUNG</name>